<evidence type="ECO:0000256" key="5">
    <source>
        <dbReference type="ARBA" id="ARBA00024416"/>
    </source>
</evidence>
<accession>A0A4R6QUF2</accession>
<dbReference type="AlphaFoldDB" id="A0A4R6QUF2"/>
<gene>
    <name evidence="8" type="ORF">DES47_101541</name>
</gene>
<sequence length="361" mass="39979">MTHPTKHWDVFCRVIDNFGDVGVCWRLARDLSSRGQTVRLWLDDRSALAWMAPEGASGVEVRDWPVTLGDEQPGDVVVEAFGCELPDAFLARMAQRQSASVWINLEYLSAEPYVERSHRLRSPQFSGPAAGLDKWFFYPGFTARTGGLLREPGLPAEQAAFDRDTWLAGLGLRRAAGERVVTLFCYDNSALPALLAELAAQPCLLLVTAGAAARQVQALMGTDLRQGRLRAHLLPLLSQPEFDRLLWASDLNLVRGEDSFVRAQWAGKPFIWQIYLQHDAAHATKLEAFLDLYLAGAPPSLAAPTRVLWRAWNGLQALPPGGLQVCPWLDQAQETATLWRQQLLNQGDLSTQLLSFVANPG</sequence>
<keyword evidence="2" id="KW-0808">Transferase</keyword>
<evidence type="ECO:0000256" key="7">
    <source>
        <dbReference type="ARBA" id="ARBA00048472"/>
    </source>
</evidence>
<dbReference type="NCBIfam" id="TIGR03837">
    <property type="entry name" value="efp_Arg_rhamno"/>
    <property type="match status" value="1"/>
</dbReference>
<dbReference type="InterPro" id="IPR016633">
    <property type="entry name" value="EarP"/>
</dbReference>
<dbReference type="Proteomes" id="UP000295361">
    <property type="component" value="Unassembled WGS sequence"/>
</dbReference>
<evidence type="ECO:0000256" key="2">
    <source>
        <dbReference type="ARBA" id="ARBA00022679"/>
    </source>
</evidence>
<dbReference type="OrthoDB" id="209085at2"/>
<comment type="caution">
    <text evidence="8">The sequence shown here is derived from an EMBL/GenBank/DDBJ whole genome shotgun (WGS) entry which is preliminary data.</text>
</comment>
<dbReference type="Pfam" id="PF10093">
    <property type="entry name" value="EarP"/>
    <property type="match status" value="1"/>
</dbReference>
<keyword evidence="9" id="KW-1185">Reference proteome</keyword>
<dbReference type="GO" id="GO:0106361">
    <property type="term" value="F:protein-arginine rhamnosyltransferase activity"/>
    <property type="evidence" value="ECO:0007669"/>
    <property type="project" value="InterPro"/>
</dbReference>
<dbReference type="EMBL" id="SNXS01000001">
    <property type="protein sequence ID" value="TDP74482.1"/>
    <property type="molecule type" value="Genomic_DNA"/>
</dbReference>
<comment type="similarity">
    <text evidence="4">Belongs to the glycosyltransferase 104 family.</text>
</comment>
<evidence type="ECO:0000256" key="1">
    <source>
        <dbReference type="ARBA" id="ARBA00022676"/>
    </source>
</evidence>
<protein>
    <recommendedName>
        <fullName evidence="5">Protein-arginine rhamnosyltransferase</fullName>
    </recommendedName>
    <alternativeName>
        <fullName evidence="6">EF-P arginine rhamnosyltransferase</fullName>
    </alternativeName>
</protein>
<comment type="catalytic activity">
    <reaction evidence="7">
        <text>dTDP-beta-L-rhamnose + L-arginyl-[protein] = N(omega)-(alpha-L-rhamnosyl)-L-arginyl-[protein] + dTDP + H(+)</text>
        <dbReference type="Rhea" id="RHEA:66692"/>
        <dbReference type="Rhea" id="RHEA-COMP:10532"/>
        <dbReference type="Rhea" id="RHEA-COMP:17096"/>
        <dbReference type="ChEBI" id="CHEBI:15378"/>
        <dbReference type="ChEBI" id="CHEBI:29965"/>
        <dbReference type="ChEBI" id="CHEBI:57510"/>
        <dbReference type="ChEBI" id="CHEBI:58369"/>
        <dbReference type="ChEBI" id="CHEBI:167445"/>
    </reaction>
    <physiologicalReaction direction="left-to-right" evidence="7">
        <dbReference type="Rhea" id="RHEA:66693"/>
    </physiologicalReaction>
</comment>
<dbReference type="PIRSF" id="PIRSF015557">
    <property type="entry name" value="UCP015557"/>
    <property type="match status" value="1"/>
</dbReference>
<evidence type="ECO:0000256" key="6">
    <source>
        <dbReference type="ARBA" id="ARBA00030025"/>
    </source>
</evidence>
<reference evidence="8 9" key="1">
    <citation type="submission" date="2019-03" db="EMBL/GenBank/DDBJ databases">
        <title>Genomic Encyclopedia of Type Strains, Phase IV (KMG-IV): sequencing the most valuable type-strain genomes for metagenomic binning, comparative biology and taxonomic classification.</title>
        <authorList>
            <person name="Goeker M."/>
        </authorList>
    </citation>
    <scope>NUCLEOTIDE SEQUENCE [LARGE SCALE GENOMIC DNA]</scope>
    <source>
        <strain evidence="8 9">DSM 16998</strain>
    </source>
</reference>
<evidence type="ECO:0000256" key="3">
    <source>
        <dbReference type="ARBA" id="ARBA00024303"/>
    </source>
</evidence>
<dbReference type="RefSeq" id="WP_133699102.1">
    <property type="nucleotide sequence ID" value="NZ_SNXS01000001.1"/>
</dbReference>
<keyword evidence="1" id="KW-0328">Glycosyltransferase</keyword>
<comment type="function">
    <text evidence="3">Protein-arginine rhamnosyltransferase that catalyzes the transfer of a single rhamnose to elongation factor P (EF-P) on 'Lys-32', a modification required for EF-P-dependent rescue of polyproline stalled ribosomes.</text>
</comment>
<evidence type="ECO:0000256" key="4">
    <source>
        <dbReference type="ARBA" id="ARBA00024346"/>
    </source>
</evidence>
<organism evidence="8 9">
    <name type="scientific">Roseateles toxinivorans</name>
    <dbReference type="NCBI Taxonomy" id="270368"/>
    <lineage>
        <taxon>Bacteria</taxon>
        <taxon>Pseudomonadati</taxon>
        <taxon>Pseudomonadota</taxon>
        <taxon>Betaproteobacteria</taxon>
        <taxon>Burkholderiales</taxon>
        <taxon>Sphaerotilaceae</taxon>
        <taxon>Roseateles</taxon>
    </lineage>
</organism>
<evidence type="ECO:0000313" key="9">
    <source>
        <dbReference type="Proteomes" id="UP000295361"/>
    </source>
</evidence>
<evidence type="ECO:0000313" key="8">
    <source>
        <dbReference type="EMBL" id="TDP74482.1"/>
    </source>
</evidence>
<dbReference type="InParanoid" id="A0A4R6QUF2"/>
<proteinExistence type="inferred from homology"/>
<name>A0A4R6QUF2_9BURK</name>